<comment type="caution">
    <text evidence="7">The sequence shown here is derived from an EMBL/GenBank/DDBJ whole genome shotgun (WGS) entry which is preliminary data.</text>
</comment>
<sequence length="594" mass="64734">MTTRHTNPKVDAVIVGFGWAGSLMAAELSRANMNVVAIDRGPWRDTFPDTPLTADPDELRWKTRRELFAPPHDTTITMRNTLDQTAVPQRDFGISELGGGVGGQGFQWAGMAWRFSPWDFRVRSETIERYGMARAEDGELQLQDWGITYAELEPDYDRWEQIAGVAGQAGNLGGNLTSRGNPFEGPRSREYPTPKLKTLRMMEIFNKATSEMGLHPFTIPCANVSQAYVNPLGVTMAPCSYCGFCSSYGCGNYSKASPQTCVFPALLNNNPNFRLITNACVTRVNKAADGKSVTGVTYIDQSGREVLQPADIICLTAFQMENVRLMLLSGIGKPYDPLTSEGVVGRNFSFQTVSGADLWFEEDHINPFIGAGGLGSQIDDYNSDNFDHSSLDFIGGAGILTLSRDGTPIANANKLPPGTPRWGSGFKRAYSKYYQNYGVLFNQGTSMPIKRGYLDLDPTYKDPFGLPLLRLTYDYARNDRAMATFTMNRAIQIGKRMGASQFSAFNFAEKPFTTAIGASNHTIGGAVMGADPTSSAVNSYLQSWDCHNVFVVGASAFPNNGGYNPTGTVGALALRAARAICGDYARKPGALQKG</sequence>
<gene>
    <name evidence="7" type="ORF">A4U53_29175</name>
</gene>
<comment type="similarity">
    <text evidence="1">Belongs to the GMC oxidoreductase family.</text>
</comment>
<dbReference type="InterPro" id="IPR007867">
    <property type="entry name" value="GMC_OxRtase_C"/>
</dbReference>
<keyword evidence="3" id="KW-0274">FAD</keyword>
<dbReference type="Pfam" id="PF00732">
    <property type="entry name" value="GMC_oxred_N"/>
    <property type="match status" value="1"/>
</dbReference>
<feature type="domain" description="Glucose-methanol-choline oxidoreductase N-terminal" evidence="5">
    <location>
        <begin position="236"/>
        <end position="352"/>
    </location>
</feature>
<dbReference type="GO" id="GO:0016614">
    <property type="term" value="F:oxidoreductase activity, acting on CH-OH group of donors"/>
    <property type="evidence" value="ECO:0007669"/>
    <property type="project" value="InterPro"/>
</dbReference>
<dbReference type="InterPro" id="IPR000172">
    <property type="entry name" value="GMC_OxRdtase_N"/>
</dbReference>
<dbReference type="Gene3D" id="3.50.50.60">
    <property type="entry name" value="FAD/NAD(P)-binding domain"/>
    <property type="match status" value="2"/>
</dbReference>
<evidence type="ECO:0000256" key="2">
    <source>
        <dbReference type="ARBA" id="ARBA00022630"/>
    </source>
</evidence>
<feature type="domain" description="Glucose-methanol-choline oxidoreductase C-terminal" evidence="6">
    <location>
        <begin position="448"/>
        <end position="573"/>
    </location>
</feature>
<evidence type="ECO:0000259" key="6">
    <source>
        <dbReference type="Pfam" id="PF05199"/>
    </source>
</evidence>
<dbReference type="InterPro" id="IPR036188">
    <property type="entry name" value="FAD/NAD-bd_sf"/>
</dbReference>
<dbReference type="PANTHER" id="PTHR46056">
    <property type="entry name" value="LONG-CHAIN-ALCOHOL OXIDASE"/>
    <property type="match status" value="1"/>
</dbReference>
<dbReference type="GO" id="GO:0050660">
    <property type="term" value="F:flavin adenine dinucleotide binding"/>
    <property type="evidence" value="ECO:0007669"/>
    <property type="project" value="InterPro"/>
</dbReference>
<evidence type="ECO:0000259" key="5">
    <source>
        <dbReference type="Pfam" id="PF00732"/>
    </source>
</evidence>
<organism evidence="7">
    <name type="scientific">Rhizobium leguminosarum</name>
    <dbReference type="NCBI Taxonomy" id="384"/>
    <lineage>
        <taxon>Bacteria</taxon>
        <taxon>Pseudomonadati</taxon>
        <taxon>Pseudomonadota</taxon>
        <taxon>Alphaproteobacteria</taxon>
        <taxon>Hyphomicrobiales</taxon>
        <taxon>Rhizobiaceae</taxon>
        <taxon>Rhizobium/Agrobacterium group</taxon>
        <taxon>Rhizobium</taxon>
    </lineage>
</organism>
<reference evidence="7" key="1">
    <citation type="submission" date="2016-04" db="EMBL/GenBank/DDBJ databases">
        <title>Fast-growing isolate from the root nodules of Vavilovia formosa.</title>
        <authorList>
            <person name="Kimeklis A."/>
            <person name="Safronova V."/>
            <person name="Belimov A."/>
            <person name="Andronov E."/>
        </authorList>
    </citation>
    <scope>NUCLEOTIDE SEQUENCE [LARGE SCALE GENOMIC DNA]</scope>
    <source>
        <strain evidence="7">Vaf-46</strain>
    </source>
</reference>
<dbReference type="Pfam" id="PF05199">
    <property type="entry name" value="GMC_oxred_C"/>
    <property type="match status" value="1"/>
</dbReference>
<accession>A0A179BGP0</accession>
<dbReference type="SUPFAM" id="SSF54373">
    <property type="entry name" value="FAD-linked reductases, C-terminal domain"/>
    <property type="match status" value="1"/>
</dbReference>
<protein>
    <submittedName>
        <fullName evidence="7">GMC family oxidoreductase</fullName>
    </submittedName>
</protein>
<name>A0A179BGP0_RHILE</name>
<evidence type="ECO:0000256" key="3">
    <source>
        <dbReference type="ARBA" id="ARBA00022827"/>
    </source>
</evidence>
<evidence type="ECO:0000256" key="1">
    <source>
        <dbReference type="ARBA" id="ARBA00010790"/>
    </source>
</evidence>
<dbReference type="SUPFAM" id="SSF51905">
    <property type="entry name" value="FAD/NAD(P)-binding domain"/>
    <property type="match status" value="1"/>
</dbReference>
<dbReference type="EMBL" id="LWBS01000418">
    <property type="protein sequence ID" value="OAP90560.1"/>
    <property type="molecule type" value="Genomic_DNA"/>
</dbReference>
<proteinExistence type="inferred from homology"/>
<evidence type="ECO:0000256" key="4">
    <source>
        <dbReference type="ARBA" id="ARBA00023002"/>
    </source>
</evidence>
<keyword evidence="4" id="KW-0560">Oxidoreductase</keyword>
<evidence type="ECO:0000313" key="7">
    <source>
        <dbReference type="EMBL" id="OAP90560.1"/>
    </source>
</evidence>
<dbReference type="PANTHER" id="PTHR46056:SF12">
    <property type="entry name" value="LONG-CHAIN-ALCOHOL OXIDASE"/>
    <property type="match status" value="1"/>
</dbReference>
<dbReference type="AlphaFoldDB" id="A0A179BGP0"/>
<keyword evidence="2" id="KW-0285">Flavoprotein</keyword>